<keyword evidence="1" id="KW-1015">Disulfide bond</keyword>
<feature type="domain" description="SRCR" evidence="2">
    <location>
        <begin position="1004"/>
        <end position="1108"/>
    </location>
</feature>
<feature type="domain" description="SRCR" evidence="2">
    <location>
        <begin position="1118"/>
        <end position="1214"/>
    </location>
</feature>
<dbReference type="SMART" id="SM00202">
    <property type="entry name" value="SR"/>
    <property type="match status" value="15"/>
</dbReference>
<evidence type="ECO:0000313" key="4">
    <source>
        <dbReference type="Proteomes" id="UP001055712"/>
    </source>
</evidence>
<protein>
    <recommendedName>
        <fullName evidence="2">SRCR domain-containing protein</fullName>
    </recommendedName>
</protein>
<feature type="domain" description="SRCR" evidence="2">
    <location>
        <begin position="1447"/>
        <end position="1551"/>
    </location>
</feature>
<keyword evidence="4" id="KW-1185">Reference proteome</keyword>
<dbReference type="Pfam" id="PF00530">
    <property type="entry name" value="SRCR"/>
    <property type="match status" value="15"/>
</dbReference>
<dbReference type="PANTHER" id="PTHR48071">
    <property type="entry name" value="SRCR DOMAIN-CONTAINING PROTEIN"/>
    <property type="match status" value="1"/>
</dbReference>
<feature type="domain" description="SRCR" evidence="2">
    <location>
        <begin position="453"/>
        <end position="550"/>
    </location>
</feature>
<evidence type="ECO:0000313" key="3">
    <source>
        <dbReference type="EMBL" id="KAI3424823.1"/>
    </source>
</evidence>
<dbReference type="PROSITE" id="PS50287">
    <property type="entry name" value="SRCR_2"/>
    <property type="match status" value="16"/>
</dbReference>
<dbReference type="InterPro" id="IPR036772">
    <property type="entry name" value="SRCR-like_dom_sf"/>
</dbReference>
<evidence type="ECO:0000259" key="2">
    <source>
        <dbReference type="PROSITE" id="PS50287"/>
    </source>
</evidence>
<sequence length="1709" mass="180812">MPAETPLVPVRLTGTSRTDAGRLEVFRSGIWATVTTYSSQPHDSLAAVVCAQLGYPQSLAVTYPAYQVPQASAQWYGIECEGTESSVADCSHVSFTSGYAELGVECFSSTETPSLRTVRLVNGTQGPNQGRLEVLNRGLWRPVCASSSSYIATTVAVVCRQLGFVGGLAVAEAPDSFGTVPVGQDTISVSSCSDTSRDVYDCASTTLDTYDSSCTSAAVTCSSSTETPLVPVRLTGTSRTDAGRLEVFRSGIWATVTTYSSQSHDSLATVVCAQLGYPQSLAVTYPAYQVPQASAQWYIECEGTESSVDECTYNSFTYGSDELGVECFSNTETPSLRTVRLVNGTQGLNQGRLEVLNRGLWRPVCASSSSYIATTVAVVCRQLGFVGGLAVAEAPDAFGTVPVGQDTISVSSCSDTSRDVYDCASTTLDTYDSSCTSAAVTCSSSTETPLVPVRLTGTSRTDAGRLEVFRSGIWATVTTYSSQSNDLLAAVVCAQLGYPQSLAVTYPAYQVPQASAQWYGIECEGTESSVDECMYPFWIQGYDELGVECFSSTETPSLRTVRLVNGTQGLNQGRLEVLNRGLWRPVCASSSSYIATTVAVVCRQLGFVGGLAVAEAPDAFGTVPVGQDTISVSSCSDTSRDVYDCASTTLDTYDSSCTSAAVTCSSSTETPLVPVRLTGTSRTDAGRLEVFRSGIWATVTTYSSQSNDLLAAVVCAQLGYPQSLAVTYPAYQVPQASAQWYIECEGTESSVDECTYNSFTYGSDELGVECFSSTETPSLRTVRLVNGTQGLNQGRLEVLNRGLWRPVCASSSSYIATTVAVVCRQLGFVGGLAVAEAPDSFGTVPVGQDTISVSSCSDTSRDVYDCASTTLDTYDSSCTSAAVTCSSSTATPLVPVRLTGTSRTDAGRLEVFRSGIWATVTTYSSQSNDLLAAVVCAQLGYPQSLAVTYPAYQVPQANAQWFGIECEGTESSVDECTYNSFTYGSDELGVECFSSTETPSLRTVRLVNGTQGLNQGRLEVLNRGLWRPVCASSSSYIATTVAVVCRQLGFVGGLAVAEAPDAFGTVPVGQDTISVSSCSDTSRDVYDCASTTLDTYDSSCTSAAVTCSSSTETPLVPVRLTGTSRTDAGRLEVFRSGIWATVTTYSSQSNDLLAAVVCAQLGYPQSLAVTYPAYQVPQASAQWYIECEGTESSVDECTYNSFTYGSDELGVECFSSTETPSLRTVRLVNGTQGLNQGRLEVLNRGLWRPVCASSSSYIATTVAVVCRQLGFVGGLAVAEAPDSFGTVPVGQDTISVSSCSDTSRDVYDCASTTLDTYDSSCTSAAVTCSSSTATPLVPVRLTGTSRTDAGRLEVFRSGIWATVTTYSSQSNDLLAAVVCAQLGYPQSLAVTYPAYQVPQASAQWFGIECEGTESSVDECTYNSFTYGSDELGVECFSSTETPSLRTVRLVNGTQGLNQGRLEVLNRGLWRPVCASSSSYIATTVAVVCRQLGFVGGLAVAEAPDSFGTVPVGQDTISVSSCSDTSRDVYDCASTTLDTYDSSCTSAAVTCSSSTATPLVPVRLTGTSRTDAGRLEVFRSGIWATVTTYSSQSNDLLAAVVCAQLGYPQSLAVTYPAYQVPQASAQWYGIECEGTESSVDECTYISFTSGYDELGVECFSSTETPSLRTVRLVNGTQGPNQGRLEVLVTGTWMPVHPFRTPQDPNHFILA</sequence>
<feature type="domain" description="SRCR" evidence="2">
    <location>
        <begin position="675"/>
        <end position="771"/>
    </location>
</feature>
<feature type="domain" description="SRCR" evidence="2">
    <location>
        <begin position="1669"/>
        <end position="1694"/>
    </location>
</feature>
<dbReference type="EMBL" id="SIDB01000012">
    <property type="protein sequence ID" value="KAI3424823.1"/>
    <property type="molecule type" value="Genomic_DNA"/>
</dbReference>
<feature type="domain" description="SRCR" evidence="2">
    <location>
        <begin position="896"/>
        <end position="993"/>
    </location>
</feature>
<feature type="domain" description="SRCR" evidence="2">
    <location>
        <begin position="782"/>
        <end position="886"/>
    </location>
</feature>
<gene>
    <name evidence="3" type="ORF">D9Q98_008209</name>
</gene>
<organism evidence="3 4">
    <name type="scientific">Chlorella vulgaris</name>
    <name type="common">Green alga</name>
    <dbReference type="NCBI Taxonomy" id="3077"/>
    <lineage>
        <taxon>Eukaryota</taxon>
        <taxon>Viridiplantae</taxon>
        <taxon>Chlorophyta</taxon>
        <taxon>core chlorophytes</taxon>
        <taxon>Trebouxiophyceae</taxon>
        <taxon>Chlorellales</taxon>
        <taxon>Chlorellaceae</taxon>
        <taxon>Chlorella clade</taxon>
        <taxon>Chlorella</taxon>
    </lineage>
</organism>
<feature type="domain" description="SRCR" evidence="2">
    <location>
        <begin position="339"/>
        <end position="443"/>
    </location>
</feature>
<dbReference type="GO" id="GO:0016020">
    <property type="term" value="C:membrane"/>
    <property type="evidence" value="ECO:0007669"/>
    <property type="project" value="InterPro"/>
</dbReference>
<accession>A0A9D4YT08</accession>
<feature type="domain" description="SRCR" evidence="2">
    <location>
        <begin position="118"/>
        <end position="222"/>
    </location>
</feature>
<dbReference type="PANTHER" id="PTHR48071:SF18">
    <property type="entry name" value="DELETED IN MALIGNANT BRAIN TUMORS 1 PROTEIN-RELATED"/>
    <property type="match status" value="1"/>
</dbReference>
<comment type="caution">
    <text evidence="3">The sequence shown here is derived from an EMBL/GenBank/DDBJ whole genome shotgun (WGS) entry which is preliminary data.</text>
</comment>
<reference evidence="3" key="2">
    <citation type="submission" date="2020-11" db="EMBL/GenBank/DDBJ databases">
        <authorList>
            <person name="Cecchin M."/>
            <person name="Marcolungo L."/>
            <person name="Rossato M."/>
            <person name="Girolomoni L."/>
            <person name="Cosentino E."/>
            <person name="Cuine S."/>
            <person name="Li-Beisson Y."/>
            <person name="Delledonne M."/>
            <person name="Ballottari M."/>
        </authorList>
    </citation>
    <scope>NUCLEOTIDE SEQUENCE</scope>
    <source>
        <strain evidence="3">211/11P</strain>
        <tissue evidence="3">Whole cell</tissue>
    </source>
</reference>
<feature type="domain" description="SRCR" evidence="2">
    <location>
        <begin position="232"/>
        <end position="328"/>
    </location>
</feature>
<dbReference type="InterPro" id="IPR001190">
    <property type="entry name" value="SRCR"/>
</dbReference>
<evidence type="ECO:0000256" key="1">
    <source>
        <dbReference type="ARBA" id="ARBA00023157"/>
    </source>
</evidence>
<feature type="domain" description="SRCR" evidence="2">
    <location>
        <begin position="1339"/>
        <end position="1436"/>
    </location>
</feature>
<feature type="domain" description="SRCR" evidence="2">
    <location>
        <begin position="1561"/>
        <end position="1658"/>
    </location>
</feature>
<dbReference type="Gene3D" id="3.10.250.10">
    <property type="entry name" value="SRCR-like domain"/>
    <property type="match status" value="15"/>
</dbReference>
<feature type="domain" description="SRCR" evidence="2">
    <location>
        <begin position="10"/>
        <end position="107"/>
    </location>
</feature>
<feature type="domain" description="SRCR" evidence="2">
    <location>
        <begin position="561"/>
        <end position="665"/>
    </location>
</feature>
<reference evidence="3" key="1">
    <citation type="journal article" date="2019" name="Plant J.">
        <title>Chlorella vulgaris genome assembly and annotation reveals the molecular basis for metabolic acclimation to high light conditions.</title>
        <authorList>
            <person name="Cecchin M."/>
            <person name="Marcolungo L."/>
            <person name="Rossato M."/>
            <person name="Girolomoni L."/>
            <person name="Cosentino E."/>
            <person name="Cuine S."/>
            <person name="Li-Beisson Y."/>
            <person name="Delledonne M."/>
            <person name="Ballottari M."/>
        </authorList>
    </citation>
    <scope>NUCLEOTIDE SEQUENCE</scope>
    <source>
        <strain evidence="3">211/11P</strain>
    </source>
</reference>
<proteinExistence type="predicted"/>
<feature type="domain" description="SRCR" evidence="2">
    <location>
        <begin position="1225"/>
        <end position="1329"/>
    </location>
</feature>
<name>A0A9D4YT08_CHLVU</name>
<dbReference type="OrthoDB" id="532981at2759"/>
<dbReference type="SUPFAM" id="SSF56487">
    <property type="entry name" value="SRCR-like"/>
    <property type="match status" value="15"/>
</dbReference>
<dbReference type="Proteomes" id="UP001055712">
    <property type="component" value="Unassembled WGS sequence"/>
</dbReference>